<gene>
    <name evidence="2" type="ORF">LSINAPIS_LOCUS15575</name>
</gene>
<name>A0A5E4RA36_9NEOP</name>
<feature type="transmembrane region" description="Helical" evidence="1">
    <location>
        <begin position="39"/>
        <end position="59"/>
    </location>
</feature>
<evidence type="ECO:0000313" key="2">
    <source>
        <dbReference type="EMBL" id="VVD06164.1"/>
    </source>
</evidence>
<protein>
    <submittedName>
        <fullName evidence="2">Uncharacterized protein</fullName>
    </submittedName>
</protein>
<keyword evidence="1" id="KW-0812">Transmembrane</keyword>
<proteinExistence type="predicted"/>
<keyword evidence="1" id="KW-1133">Transmembrane helix</keyword>
<sequence length="73" mass="8234">MYGDKKQASFQSAIKYTVLIGQYFGLNPVFYVWSRRSIYSALSICAQGLVFILCVLNVFKETRASLSSIIQTV</sequence>
<feature type="transmembrane region" description="Helical" evidence="1">
    <location>
        <begin position="12"/>
        <end position="33"/>
    </location>
</feature>
<evidence type="ECO:0000256" key="1">
    <source>
        <dbReference type="SAM" id="Phobius"/>
    </source>
</evidence>
<dbReference type="AlphaFoldDB" id="A0A5E4RA36"/>
<evidence type="ECO:0000313" key="3">
    <source>
        <dbReference type="Proteomes" id="UP000324832"/>
    </source>
</evidence>
<reference evidence="2 3" key="1">
    <citation type="submission" date="2017-07" db="EMBL/GenBank/DDBJ databases">
        <authorList>
            <person name="Talla V."/>
            <person name="Backstrom N."/>
        </authorList>
    </citation>
    <scope>NUCLEOTIDE SEQUENCE [LARGE SCALE GENOMIC DNA]</scope>
</reference>
<accession>A0A5E4RA36</accession>
<keyword evidence="1" id="KW-0472">Membrane</keyword>
<dbReference type="EMBL" id="FZQP02007084">
    <property type="protein sequence ID" value="VVD06164.1"/>
    <property type="molecule type" value="Genomic_DNA"/>
</dbReference>
<dbReference type="Proteomes" id="UP000324832">
    <property type="component" value="Unassembled WGS sequence"/>
</dbReference>
<keyword evidence="3" id="KW-1185">Reference proteome</keyword>
<organism evidence="2 3">
    <name type="scientific">Leptidea sinapis</name>
    <dbReference type="NCBI Taxonomy" id="189913"/>
    <lineage>
        <taxon>Eukaryota</taxon>
        <taxon>Metazoa</taxon>
        <taxon>Ecdysozoa</taxon>
        <taxon>Arthropoda</taxon>
        <taxon>Hexapoda</taxon>
        <taxon>Insecta</taxon>
        <taxon>Pterygota</taxon>
        <taxon>Neoptera</taxon>
        <taxon>Endopterygota</taxon>
        <taxon>Lepidoptera</taxon>
        <taxon>Glossata</taxon>
        <taxon>Ditrysia</taxon>
        <taxon>Papilionoidea</taxon>
        <taxon>Pieridae</taxon>
        <taxon>Dismorphiinae</taxon>
        <taxon>Leptidea</taxon>
    </lineage>
</organism>